<evidence type="ECO:0000313" key="3">
    <source>
        <dbReference type="EMBL" id="RHW39113.1"/>
    </source>
</evidence>
<dbReference type="InterPro" id="IPR036513">
    <property type="entry name" value="STAS_dom_sf"/>
</dbReference>
<dbReference type="PANTHER" id="PTHR33745:SF3">
    <property type="entry name" value="RSBT CO-ANTAGONIST PROTEIN RSBRC"/>
    <property type="match status" value="1"/>
</dbReference>
<dbReference type="InterPro" id="IPR002645">
    <property type="entry name" value="STAS_dom"/>
</dbReference>
<dbReference type="Proteomes" id="UP000284416">
    <property type="component" value="Unassembled WGS sequence"/>
</dbReference>
<comment type="caution">
    <text evidence="3">The sequence shown here is derived from an EMBL/GenBank/DDBJ whole genome shotgun (WGS) entry which is preliminary data.</text>
</comment>
<dbReference type="InterPro" id="IPR014792">
    <property type="entry name" value="RsbRA_N"/>
</dbReference>
<dbReference type="Pfam" id="PF08678">
    <property type="entry name" value="Rsbr_N"/>
    <property type="match status" value="1"/>
</dbReference>
<gene>
    <name evidence="3" type="ORF">D1B31_14250</name>
</gene>
<dbReference type="OrthoDB" id="9800154at2"/>
<dbReference type="PROSITE" id="PS50801">
    <property type="entry name" value="STAS"/>
    <property type="match status" value="1"/>
</dbReference>
<dbReference type="AlphaFoldDB" id="A0A417YT18"/>
<name>A0A417YT18_9BACI</name>
<evidence type="ECO:0000259" key="2">
    <source>
        <dbReference type="PROSITE" id="PS50801"/>
    </source>
</evidence>
<reference evidence="3 4" key="1">
    <citation type="journal article" date="2017" name="Int. J. Syst. Evol. Microbiol.">
        <title>Bacillus notoginsengisoli sp. nov., a novel bacterium isolated from the rhizosphere of Panax notoginseng.</title>
        <authorList>
            <person name="Zhang M.Y."/>
            <person name="Cheng J."/>
            <person name="Cai Y."/>
            <person name="Zhang T.Y."/>
            <person name="Wu Y.Y."/>
            <person name="Manikprabhu D."/>
            <person name="Li W.J."/>
            <person name="Zhang Y.X."/>
        </authorList>
    </citation>
    <scope>NUCLEOTIDE SEQUENCE [LARGE SCALE GENOMIC DNA]</scope>
    <source>
        <strain evidence="3 4">JCM 30743</strain>
    </source>
</reference>
<dbReference type="Pfam" id="PF01740">
    <property type="entry name" value="STAS"/>
    <property type="match status" value="1"/>
</dbReference>
<dbReference type="GO" id="GO:0019825">
    <property type="term" value="F:oxygen binding"/>
    <property type="evidence" value="ECO:0007669"/>
    <property type="project" value="InterPro"/>
</dbReference>
<dbReference type="CDD" id="cd07041">
    <property type="entry name" value="STAS_RsbR_RsbS_like"/>
    <property type="match status" value="1"/>
</dbReference>
<protein>
    <submittedName>
        <fullName evidence="3">STAS domain-containing protein</fullName>
    </submittedName>
</protein>
<dbReference type="RefSeq" id="WP_118921465.1">
    <property type="nucleotide sequence ID" value="NZ_QWEG01000008.1"/>
</dbReference>
<dbReference type="InterPro" id="IPR051932">
    <property type="entry name" value="Bact_StressResp_Reg"/>
</dbReference>
<proteinExistence type="predicted"/>
<evidence type="ECO:0000313" key="4">
    <source>
        <dbReference type="Proteomes" id="UP000284416"/>
    </source>
</evidence>
<dbReference type="InterPro" id="IPR012292">
    <property type="entry name" value="Globin/Proto"/>
</dbReference>
<dbReference type="EMBL" id="QWEG01000008">
    <property type="protein sequence ID" value="RHW39113.1"/>
    <property type="molecule type" value="Genomic_DNA"/>
</dbReference>
<keyword evidence="1" id="KW-0597">Phosphoprotein</keyword>
<dbReference type="Gene3D" id="3.30.750.24">
    <property type="entry name" value="STAS domain"/>
    <property type="match status" value="1"/>
</dbReference>
<dbReference type="SUPFAM" id="SSF52091">
    <property type="entry name" value="SpoIIaa-like"/>
    <property type="match status" value="1"/>
</dbReference>
<sequence>MQTRINELLNENRRELLQNWSKELQNAIPNPDYLEEGLANELFRIIFESIKNLDTETSSELHSVYSRLMNFNISLNHIVYGFQAFRRVALKTLLQEDLTKEDVLYVYNEIDRWFDPILAEIINDCANNWEDALLKQKEEILELSAPAIQLFEKIVVMPLVGSINEERATTIMEILLEGIEKHKAEIVFLDVSGVPTVDTFVAQTLINSTRAARLLGTESIIVGLRPEIAQTIIGLGIHLDEIKTFGSLNSGLQYALNKMNKQL</sequence>
<keyword evidence="4" id="KW-1185">Reference proteome</keyword>
<dbReference type="PANTHER" id="PTHR33745">
    <property type="entry name" value="RSBT ANTAGONIST PROTEIN RSBS-RELATED"/>
    <property type="match status" value="1"/>
</dbReference>
<feature type="domain" description="STAS" evidence="2">
    <location>
        <begin position="144"/>
        <end position="255"/>
    </location>
</feature>
<accession>A0A417YT18</accession>
<dbReference type="GO" id="GO:0020037">
    <property type="term" value="F:heme binding"/>
    <property type="evidence" value="ECO:0007669"/>
    <property type="project" value="InterPro"/>
</dbReference>
<organism evidence="3 4">
    <name type="scientific">Neobacillus notoginsengisoli</name>
    <dbReference type="NCBI Taxonomy" id="1578198"/>
    <lineage>
        <taxon>Bacteria</taxon>
        <taxon>Bacillati</taxon>
        <taxon>Bacillota</taxon>
        <taxon>Bacilli</taxon>
        <taxon>Bacillales</taxon>
        <taxon>Bacillaceae</taxon>
        <taxon>Neobacillus</taxon>
    </lineage>
</organism>
<dbReference type="Gene3D" id="1.10.490.10">
    <property type="entry name" value="Globins"/>
    <property type="match status" value="1"/>
</dbReference>
<evidence type="ECO:0000256" key="1">
    <source>
        <dbReference type="ARBA" id="ARBA00022553"/>
    </source>
</evidence>